<evidence type="ECO:0000313" key="7">
    <source>
        <dbReference type="Proteomes" id="UP000053797"/>
    </source>
</evidence>
<name>A0A0V8GIC2_9BACL</name>
<evidence type="ECO:0000256" key="4">
    <source>
        <dbReference type="ARBA" id="ARBA00023295"/>
    </source>
</evidence>
<dbReference type="InterPro" id="IPR013780">
    <property type="entry name" value="Glyco_hydro_b"/>
</dbReference>
<dbReference type="SUPFAM" id="SSF51011">
    <property type="entry name" value="Glycosyl hydrolase domain"/>
    <property type="match status" value="1"/>
</dbReference>
<dbReference type="GO" id="GO:0004556">
    <property type="term" value="F:alpha-amylase activity"/>
    <property type="evidence" value="ECO:0007669"/>
    <property type="project" value="TreeGrafter"/>
</dbReference>
<evidence type="ECO:0000259" key="5">
    <source>
        <dbReference type="SMART" id="SM00642"/>
    </source>
</evidence>
<evidence type="ECO:0000313" key="6">
    <source>
        <dbReference type="EMBL" id="KSU50024.1"/>
    </source>
</evidence>
<evidence type="ECO:0000256" key="2">
    <source>
        <dbReference type="ARBA" id="ARBA00022801"/>
    </source>
</evidence>
<dbReference type="GO" id="GO:0009313">
    <property type="term" value="P:oligosaccharide catabolic process"/>
    <property type="evidence" value="ECO:0007669"/>
    <property type="project" value="TreeGrafter"/>
</dbReference>
<dbReference type="Gene3D" id="3.20.20.80">
    <property type="entry name" value="Glycosidases"/>
    <property type="match status" value="1"/>
</dbReference>
<feature type="domain" description="Glycosyl hydrolase family 13 catalytic" evidence="5">
    <location>
        <begin position="13"/>
        <end position="401"/>
    </location>
</feature>
<evidence type="ECO:0000256" key="1">
    <source>
        <dbReference type="ARBA" id="ARBA00008061"/>
    </source>
</evidence>
<dbReference type="RefSeq" id="WP_058264624.1">
    <property type="nucleotide sequence ID" value="NZ_FMYN01000001.1"/>
</dbReference>
<dbReference type="Gene3D" id="3.90.400.10">
    <property type="entry name" value="Oligo-1,6-glucosidase, Domain 2"/>
    <property type="match status" value="1"/>
</dbReference>
<comment type="caution">
    <text evidence="6">The sequence shown here is derived from an EMBL/GenBank/DDBJ whole genome shotgun (WGS) entry which is preliminary data.</text>
</comment>
<dbReference type="FunFam" id="3.20.20.80:FF:000064">
    <property type="entry name" value="Oligo-1,6-glucosidase"/>
    <property type="match status" value="1"/>
</dbReference>
<dbReference type="AlphaFoldDB" id="A0A0V8GIC2"/>
<dbReference type="InterPro" id="IPR045857">
    <property type="entry name" value="O16G_dom_2"/>
</dbReference>
<keyword evidence="3" id="KW-0325">Glycoprotein</keyword>
<organism evidence="6 7">
    <name type="scientific">Exiguobacterium indicum</name>
    <dbReference type="NCBI Taxonomy" id="296995"/>
    <lineage>
        <taxon>Bacteria</taxon>
        <taxon>Bacillati</taxon>
        <taxon>Bacillota</taxon>
        <taxon>Bacilli</taxon>
        <taxon>Bacillales</taxon>
        <taxon>Bacillales Family XII. Incertae Sedis</taxon>
        <taxon>Exiguobacterium</taxon>
    </lineage>
</organism>
<dbReference type="PANTHER" id="PTHR10357:SF179">
    <property type="entry name" value="NEUTRAL AND BASIC AMINO ACID TRANSPORT PROTEIN RBAT"/>
    <property type="match status" value="1"/>
</dbReference>
<dbReference type="InterPro" id="IPR017853">
    <property type="entry name" value="GH"/>
</dbReference>
<dbReference type="Gene3D" id="2.60.40.1180">
    <property type="entry name" value="Golgi alpha-mannosidase II"/>
    <property type="match status" value="1"/>
</dbReference>
<keyword evidence="2 6" id="KW-0378">Hydrolase</keyword>
<gene>
    <name evidence="6" type="ORF">AS033_01240</name>
</gene>
<evidence type="ECO:0000256" key="3">
    <source>
        <dbReference type="ARBA" id="ARBA00023180"/>
    </source>
</evidence>
<dbReference type="SMART" id="SM00642">
    <property type="entry name" value="Aamy"/>
    <property type="match status" value="1"/>
</dbReference>
<dbReference type="OrthoDB" id="9805159at2"/>
<dbReference type="CDD" id="cd11333">
    <property type="entry name" value="AmyAc_SI_OligoGlu_DGase"/>
    <property type="match status" value="1"/>
</dbReference>
<sequence length="536" mass="62272">MKRANWKEAVVYQVYWRSFKDSNGDGIGDLRGVIEKLDYIASLGVDVVWLNPCYRSPDVDNGYDIADYYEIMEKAGTMGDLQELITAAHARGLKVILDLVVNHTSDQHDWFRQSCERINDKDNWYIWQDGTKETPPNNWRSYFAPSPWTWSEERGQYYFHSFAKEQPDLNWEHPAVRQAIYDMMNWWIAQGIDGFRMDVINLIKKRSFEDVANPFDLSYLGNQPGVHDFLQEMHANVLAGKDLFTVGEIPFVGPEDGLLYVSDERKELRTLFHFEIADDMEAMDLLRFKEIQKRWYDVLYPLGVNSQFLNNHDHTRQVTRFGSERYRVESAKLLGLMLHTLPGIPYVYQGEEIGMTGIRFSDPSLYQDVAFRNRYAERVAGGEDPEVVLSSMQLLARDNSRTPMQWDDTHAAGFTSGKPWLAVNPNYTDINVAQAEADPSSVLAFYKSLIQMRKDHPIMVYGTYRDLALHDPYLYIYERELEGEVWRIVLNVHDEPMQTALVLPQEKLLISNYPDSPDILRPYEARVYRYSVAGQN</sequence>
<dbReference type="FunFam" id="3.90.400.10:FF:000001">
    <property type="entry name" value="Maltase A3, isoform A"/>
    <property type="match status" value="1"/>
</dbReference>
<comment type="similarity">
    <text evidence="1">Belongs to the glycosyl hydrolase 13 family.</text>
</comment>
<dbReference type="EMBL" id="LNQL01000001">
    <property type="protein sequence ID" value="KSU50024.1"/>
    <property type="molecule type" value="Genomic_DNA"/>
</dbReference>
<proteinExistence type="inferred from homology"/>
<dbReference type="InterPro" id="IPR006047">
    <property type="entry name" value="GH13_cat_dom"/>
</dbReference>
<protein>
    <submittedName>
        <fullName evidence="6">Glucohydrolase</fullName>
    </submittedName>
</protein>
<dbReference type="SUPFAM" id="SSF51445">
    <property type="entry name" value="(Trans)glycosidases"/>
    <property type="match status" value="1"/>
</dbReference>
<accession>A0A0V8GIC2</accession>
<keyword evidence="4" id="KW-0326">Glycosidase</keyword>
<reference evidence="6 7" key="1">
    <citation type="journal article" date="2015" name="Int. J. Syst. Evol. Microbiol.">
        <title>Exiguobacterium enclense sp. nov., isolated from sediment.</title>
        <authorList>
            <person name="Dastager S.G."/>
            <person name="Mawlankar R."/>
            <person name="Sonalkar V.V."/>
            <person name="Thorat M.N."/>
            <person name="Mual P."/>
            <person name="Verma A."/>
            <person name="Krishnamurthi S."/>
            <person name="Tang S.K."/>
            <person name="Li W.J."/>
        </authorList>
    </citation>
    <scope>NUCLEOTIDE SEQUENCE [LARGE SCALE GENOMIC DNA]</scope>
    <source>
        <strain evidence="6 7">NIO-1109</strain>
    </source>
</reference>
<dbReference type="PANTHER" id="PTHR10357">
    <property type="entry name" value="ALPHA-AMYLASE FAMILY MEMBER"/>
    <property type="match status" value="1"/>
</dbReference>
<dbReference type="Proteomes" id="UP000053797">
    <property type="component" value="Unassembled WGS sequence"/>
</dbReference>
<dbReference type="Pfam" id="PF00128">
    <property type="entry name" value="Alpha-amylase"/>
    <property type="match status" value="1"/>
</dbReference>